<comment type="caution">
    <text evidence="1">The sequence shown here is derived from an EMBL/GenBank/DDBJ whole genome shotgun (WGS) entry which is preliminary data.</text>
</comment>
<dbReference type="AlphaFoldDB" id="A0AAE1DXD8"/>
<gene>
    <name evidence="1" type="ORF">RRG08_064486</name>
</gene>
<keyword evidence="2" id="KW-1185">Reference proteome</keyword>
<accession>A0AAE1DXD8</accession>
<organism evidence="1 2">
    <name type="scientific">Elysia crispata</name>
    <name type="common">lettuce slug</name>
    <dbReference type="NCBI Taxonomy" id="231223"/>
    <lineage>
        <taxon>Eukaryota</taxon>
        <taxon>Metazoa</taxon>
        <taxon>Spiralia</taxon>
        <taxon>Lophotrochozoa</taxon>
        <taxon>Mollusca</taxon>
        <taxon>Gastropoda</taxon>
        <taxon>Heterobranchia</taxon>
        <taxon>Euthyneura</taxon>
        <taxon>Panpulmonata</taxon>
        <taxon>Sacoglossa</taxon>
        <taxon>Placobranchoidea</taxon>
        <taxon>Plakobranchidae</taxon>
        <taxon>Elysia</taxon>
    </lineage>
</organism>
<sequence length="140" mass="15718">MGCGRAIQTRDGGKRLSWLGLLNAAVQLILDFPSDCGWCSGSCMFPLKRLETVDHQSVESIRECVTSSRDNKVWTLSRRQDKADYLSLYIARHFVDITHTLKSVTPTAKHKLARLLTKQQALNLEGWQTAQTEGETQPAD</sequence>
<proteinExistence type="predicted"/>
<dbReference type="EMBL" id="JAWDGP010001994">
    <property type="protein sequence ID" value="KAK3786227.1"/>
    <property type="molecule type" value="Genomic_DNA"/>
</dbReference>
<name>A0AAE1DXD8_9GAST</name>
<evidence type="ECO:0000313" key="1">
    <source>
        <dbReference type="EMBL" id="KAK3786227.1"/>
    </source>
</evidence>
<dbReference type="Proteomes" id="UP001283361">
    <property type="component" value="Unassembled WGS sequence"/>
</dbReference>
<evidence type="ECO:0000313" key="2">
    <source>
        <dbReference type="Proteomes" id="UP001283361"/>
    </source>
</evidence>
<protein>
    <submittedName>
        <fullName evidence="1">Uncharacterized protein</fullName>
    </submittedName>
</protein>
<reference evidence="1" key="1">
    <citation type="journal article" date="2023" name="G3 (Bethesda)">
        <title>A reference genome for the long-term kleptoplast-retaining sea slug Elysia crispata morphotype clarki.</title>
        <authorList>
            <person name="Eastman K.E."/>
            <person name="Pendleton A.L."/>
            <person name="Shaikh M.A."/>
            <person name="Suttiyut T."/>
            <person name="Ogas R."/>
            <person name="Tomko P."/>
            <person name="Gavelis G."/>
            <person name="Widhalm J.R."/>
            <person name="Wisecaver J.H."/>
        </authorList>
    </citation>
    <scope>NUCLEOTIDE SEQUENCE</scope>
    <source>
        <strain evidence="1">ECLA1</strain>
    </source>
</reference>